<reference evidence="1" key="2">
    <citation type="journal article" date="2015" name="Fish Shellfish Immunol.">
        <title>Early steps in the European eel (Anguilla anguilla)-Vibrio vulnificus interaction in the gills: Role of the RtxA13 toxin.</title>
        <authorList>
            <person name="Callol A."/>
            <person name="Pajuelo D."/>
            <person name="Ebbesson L."/>
            <person name="Teles M."/>
            <person name="MacKenzie S."/>
            <person name="Amaro C."/>
        </authorList>
    </citation>
    <scope>NUCLEOTIDE SEQUENCE</scope>
</reference>
<dbReference type="AlphaFoldDB" id="A0A0E9QH24"/>
<dbReference type="EMBL" id="GBXM01093169">
    <property type="protein sequence ID" value="JAH15408.1"/>
    <property type="molecule type" value="Transcribed_RNA"/>
</dbReference>
<proteinExistence type="predicted"/>
<sequence>MHGCFIKVSVYRNIVHFSKNKGTDKYWFVFFIVCKDIL</sequence>
<protein>
    <submittedName>
        <fullName evidence="1">Uncharacterized protein</fullName>
    </submittedName>
</protein>
<name>A0A0E9QH24_ANGAN</name>
<accession>A0A0E9QH24</accession>
<organism evidence="1">
    <name type="scientific">Anguilla anguilla</name>
    <name type="common">European freshwater eel</name>
    <name type="synonym">Muraena anguilla</name>
    <dbReference type="NCBI Taxonomy" id="7936"/>
    <lineage>
        <taxon>Eukaryota</taxon>
        <taxon>Metazoa</taxon>
        <taxon>Chordata</taxon>
        <taxon>Craniata</taxon>
        <taxon>Vertebrata</taxon>
        <taxon>Euteleostomi</taxon>
        <taxon>Actinopterygii</taxon>
        <taxon>Neopterygii</taxon>
        <taxon>Teleostei</taxon>
        <taxon>Anguilliformes</taxon>
        <taxon>Anguillidae</taxon>
        <taxon>Anguilla</taxon>
    </lineage>
</organism>
<reference evidence="1" key="1">
    <citation type="submission" date="2014-11" db="EMBL/GenBank/DDBJ databases">
        <authorList>
            <person name="Amaro Gonzalez C."/>
        </authorList>
    </citation>
    <scope>NUCLEOTIDE SEQUENCE</scope>
</reference>
<evidence type="ECO:0000313" key="1">
    <source>
        <dbReference type="EMBL" id="JAH15408.1"/>
    </source>
</evidence>